<comment type="caution">
    <text evidence="3">The sequence shown here is derived from an EMBL/GenBank/DDBJ whole genome shotgun (WGS) entry which is preliminary data.</text>
</comment>
<accession>A0AAW8FKK6</accession>
<dbReference type="Pfam" id="PF18167">
    <property type="entry name" value="Sa_NUDIX"/>
    <property type="match status" value="1"/>
</dbReference>
<keyword evidence="1" id="KW-1133">Transmembrane helix</keyword>
<gene>
    <name evidence="3" type="ORF">QFZ22_005577</name>
</gene>
<dbReference type="InterPro" id="IPR040829">
    <property type="entry name" value="Cap16_NUDIX"/>
</dbReference>
<dbReference type="EMBL" id="JAUSZV010000005">
    <property type="protein sequence ID" value="MDQ0909592.1"/>
    <property type="molecule type" value="Genomic_DNA"/>
</dbReference>
<dbReference type="RefSeq" id="WP_306979513.1">
    <property type="nucleotide sequence ID" value="NZ_JAUSZV010000005.1"/>
</dbReference>
<dbReference type="AlphaFoldDB" id="A0AAW8FKK6"/>
<organism evidence="3 4">
    <name type="scientific">Streptomyces canus</name>
    <dbReference type="NCBI Taxonomy" id="58343"/>
    <lineage>
        <taxon>Bacteria</taxon>
        <taxon>Bacillati</taxon>
        <taxon>Actinomycetota</taxon>
        <taxon>Actinomycetes</taxon>
        <taxon>Kitasatosporales</taxon>
        <taxon>Streptomycetaceae</taxon>
        <taxon>Streptomyces</taxon>
        <taxon>Streptomyces aurantiacus group</taxon>
    </lineage>
</organism>
<protein>
    <recommendedName>
        <fullName evidence="2">CD-NTase-associated protein 16 NUDIX domain-containing protein</fullName>
    </recommendedName>
</protein>
<evidence type="ECO:0000259" key="2">
    <source>
        <dbReference type="Pfam" id="PF18167"/>
    </source>
</evidence>
<evidence type="ECO:0000313" key="3">
    <source>
        <dbReference type="EMBL" id="MDQ0909592.1"/>
    </source>
</evidence>
<reference evidence="3" key="1">
    <citation type="submission" date="2023-07" db="EMBL/GenBank/DDBJ databases">
        <title>Comparative genomics of wheat-associated soil bacteria to identify genetic determinants of phenazine resistance.</title>
        <authorList>
            <person name="Mouncey N."/>
        </authorList>
    </citation>
    <scope>NUCLEOTIDE SEQUENCE</scope>
    <source>
        <strain evidence="3">V4I22</strain>
    </source>
</reference>
<evidence type="ECO:0000256" key="1">
    <source>
        <dbReference type="SAM" id="Phobius"/>
    </source>
</evidence>
<keyword evidence="1" id="KW-0812">Transmembrane</keyword>
<keyword evidence="1" id="KW-0472">Membrane</keyword>
<proteinExistence type="predicted"/>
<name>A0AAW8FKK6_9ACTN</name>
<dbReference type="Proteomes" id="UP001234216">
    <property type="component" value="Unassembled WGS sequence"/>
</dbReference>
<feature type="domain" description="CD-NTase-associated protein 16 NUDIX" evidence="2">
    <location>
        <begin position="65"/>
        <end position="260"/>
    </location>
</feature>
<sequence length="261" mass="29361">MSRLLVYAALFIASLAATFSYNGKAVGSIASGAVISLIIPLLDSIVANRLNLRHLWYSVRYGNKDVRISAAYLFRIKIDGKYLLIKGQRFSQLQPVGGVYKVSESGKQFLVSIDAQDDSLIPIDTASSDDLRVRFKGSKIPRFYSWFDSRAGREDSPWREFHEELIGPGILPAEVFPFTFQDYVRRDVAKIRFSEHAQSWEILIADIYELLPTADQVIHLRRLIETPHADVAWVSADSIRRRGVLPDGTTLPVAAHAQKLL</sequence>
<feature type="transmembrane region" description="Helical" evidence="1">
    <location>
        <begin position="26"/>
        <end position="46"/>
    </location>
</feature>
<evidence type="ECO:0000313" key="4">
    <source>
        <dbReference type="Proteomes" id="UP001234216"/>
    </source>
</evidence>